<dbReference type="PANTHER" id="PTHR14136:SF17">
    <property type="entry name" value="BTB_POZ DOMAIN-CONTAINING PROTEIN KCTD9"/>
    <property type="match status" value="1"/>
</dbReference>
<dbReference type="InterPro" id="IPR051082">
    <property type="entry name" value="Pentapeptide-BTB/POZ_domain"/>
</dbReference>
<organism evidence="1 2">
    <name type="scientific">Saccharicrinis carchari</name>
    <dbReference type="NCBI Taxonomy" id="1168039"/>
    <lineage>
        <taxon>Bacteria</taxon>
        <taxon>Pseudomonadati</taxon>
        <taxon>Bacteroidota</taxon>
        <taxon>Bacteroidia</taxon>
        <taxon>Marinilabiliales</taxon>
        <taxon>Marinilabiliaceae</taxon>
        <taxon>Saccharicrinis</taxon>
    </lineage>
</organism>
<keyword evidence="2" id="KW-1185">Reference proteome</keyword>
<name>A0A521EDC9_SACCC</name>
<dbReference type="OrthoDB" id="67652at2"/>
<reference evidence="1 2" key="1">
    <citation type="submission" date="2017-05" db="EMBL/GenBank/DDBJ databases">
        <authorList>
            <person name="Varghese N."/>
            <person name="Submissions S."/>
        </authorList>
    </citation>
    <scope>NUCLEOTIDE SEQUENCE [LARGE SCALE GENOMIC DNA]</scope>
    <source>
        <strain evidence="1 2">DSM 27040</strain>
    </source>
</reference>
<accession>A0A521EDC9</accession>
<evidence type="ECO:0000313" key="1">
    <source>
        <dbReference type="EMBL" id="SMO81947.1"/>
    </source>
</evidence>
<dbReference type="SUPFAM" id="SSF141571">
    <property type="entry name" value="Pentapeptide repeat-like"/>
    <property type="match status" value="1"/>
</dbReference>
<dbReference type="Proteomes" id="UP000319040">
    <property type="component" value="Unassembled WGS sequence"/>
</dbReference>
<dbReference type="PANTHER" id="PTHR14136">
    <property type="entry name" value="BTB_POZ DOMAIN-CONTAINING PROTEIN KCTD9"/>
    <property type="match status" value="1"/>
</dbReference>
<dbReference type="AlphaFoldDB" id="A0A521EDC9"/>
<dbReference type="InterPro" id="IPR001646">
    <property type="entry name" value="5peptide_repeat"/>
</dbReference>
<dbReference type="RefSeq" id="WP_142534191.1">
    <property type="nucleotide sequence ID" value="NZ_FXTB01000008.1"/>
</dbReference>
<dbReference type="EMBL" id="FXTB01000008">
    <property type="protein sequence ID" value="SMO81947.1"/>
    <property type="molecule type" value="Genomic_DNA"/>
</dbReference>
<sequence length="356" mass="40460">MDNHAIEILKQGVKAWNKWRSSNPGIKPDLSRAILQSIVRDKKVPVKKGHKTDLRYINFADADLSGVSFENADLRYSDFRNASLLKANFRRVDLEEADLRGADLYEVDLYQANLRGAKLIKTRLTRSRLVDVCIEDAILQNCEVYGISAWNVSKNTNTLQSMLRVNDPAMTWEAPILIDNLEAAQYINLFLDPEKVRDVINATTAKLVLILGRFTENRKKVLDKLRDELRKHNLVAIIFDFEFPDGRSMIETVGLLARMSRFVIADLSDAKIVINELQEIIPVNPSLPVIPIIDSKQTEPAILRKHHENPGYLKPISYTDINDLISNLEMIVKKAEHKAVELRDRKLGLGISSLLI</sequence>
<protein>
    <submittedName>
        <fullName evidence="1">Pentapeptide repeat-containing protein</fullName>
    </submittedName>
</protein>
<proteinExistence type="predicted"/>
<dbReference type="Gene3D" id="2.160.20.80">
    <property type="entry name" value="E3 ubiquitin-protein ligase SopA"/>
    <property type="match status" value="1"/>
</dbReference>
<evidence type="ECO:0000313" key="2">
    <source>
        <dbReference type="Proteomes" id="UP000319040"/>
    </source>
</evidence>
<gene>
    <name evidence="1" type="ORF">SAMN06265379_108150</name>
</gene>
<dbReference type="Pfam" id="PF00805">
    <property type="entry name" value="Pentapeptide"/>
    <property type="match status" value="1"/>
</dbReference>